<feature type="transmembrane region" description="Helical" evidence="1">
    <location>
        <begin position="31"/>
        <end position="50"/>
    </location>
</feature>
<feature type="transmembrane region" description="Helical" evidence="1">
    <location>
        <begin position="62"/>
        <end position="82"/>
    </location>
</feature>
<evidence type="ECO:0000256" key="1">
    <source>
        <dbReference type="SAM" id="Phobius"/>
    </source>
</evidence>
<dbReference type="Proteomes" id="UP001529201">
    <property type="component" value="Unassembled WGS sequence"/>
</dbReference>
<proteinExistence type="predicted"/>
<dbReference type="RefSeq" id="WP_010279098.1">
    <property type="nucleotide sequence ID" value="NZ_CP042383.1"/>
</dbReference>
<evidence type="ECO:0000313" key="2">
    <source>
        <dbReference type="EMBL" id="MDG9732845.1"/>
    </source>
</evidence>
<evidence type="ECO:0000313" key="5">
    <source>
        <dbReference type="Proteomes" id="UP001529201"/>
    </source>
</evidence>
<dbReference type="EMBL" id="JARGDN010000002">
    <property type="protein sequence ID" value="MDG9732845.1"/>
    <property type="molecule type" value="Genomic_DNA"/>
</dbReference>
<dbReference type="Proteomes" id="UP000321296">
    <property type="component" value="Chromosome"/>
</dbReference>
<evidence type="ECO:0000313" key="3">
    <source>
        <dbReference type="EMBL" id="QEA42032.1"/>
    </source>
</evidence>
<keyword evidence="1" id="KW-0472">Membrane</keyword>
<dbReference type="KEGG" id="lpse:FGL85_05765"/>
<keyword evidence="1" id="KW-0812">Transmembrane</keyword>
<dbReference type="EMBL" id="CP042383">
    <property type="protein sequence ID" value="QEA42032.1"/>
    <property type="molecule type" value="Genomic_DNA"/>
</dbReference>
<evidence type="ECO:0000313" key="4">
    <source>
        <dbReference type="Proteomes" id="UP000321296"/>
    </source>
</evidence>
<accession>A0A5B8SXU4</accession>
<keyword evidence="5" id="KW-1185">Reference proteome</keyword>
<name>A0A5B8SXU4_LEUPS</name>
<dbReference type="AlphaFoldDB" id="A0A5B8SXU4"/>
<gene>
    <name evidence="3" type="ORF">FGL85_05765</name>
    <name evidence="2" type="ORF">P1N92_01770</name>
</gene>
<sequence>MEYHTHLTPKSYKKAATQNADINNLRAKVTYFYMGLMFILFACLSANVLYGAHTFGFLDGWAVFLTISFVLAVIFGGLLGYLKFALSLRSAIKVGEANGAFDESLITLNDDGISKNISDGSSANFAKSRITDVYETNEFFIVKLGKYSMMIFEKDNMLTDSIYRP</sequence>
<dbReference type="GeneID" id="64344363"/>
<keyword evidence="1" id="KW-1133">Transmembrane helix</keyword>
<organism evidence="3 4">
    <name type="scientific">Leuconostoc pseudomesenteroides</name>
    <dbReference type="NCBI Taxonomy" id="33968"/>
    <lineage>
        <taxon>Bacteria</taxon>
        <taxon>Bacillati</taxon>
        <taxon>Bacillota</taxon>
        <taxon>Bacilli</taxon>
        <taxon>Lactobacillales</taxon>
        <taxon>Lactobacillaceae</taxon>
        <taxon>Leuconostoc</taxon>
    </lineage>
</organism>
<reference evidence="2 5" key="2">
    <citation type="submission" date="2023-02" db="EMBL/GenBank/DDBJ databases">
        <title>Antimicrobial susceptibility testing and tentative epidemiological cut-off values for Lactobacillaceae family species intended for ingestion.</title>
        <authorList>
            <person name="Noehr-Meldgaard K."/>
            <person name="Struve C."/>
            <person name="Ingmer H."/>
            <person name="Koza A."/>
            <person name="Al-Nakeeb K."/>
            <person name="Agersoe Y."/>
        </authorList>
    </citation>
    <scope>NUCLEOTIDE SEQUENCE [LARGE SCALE GENOMIC DNA]</scope>
    <source>
        <strain evidence="2 5">DSM 20193</strain>
    </source>
</reference>
<reference evidence="3 4" key="1">
    <citation type="submission" date="2019-06" db="EMBL/GenBank/DDBJ databases">
        <title>Genome analyses of bacteria isolated from kimchi.</title>
        <authorList>
            <person name="Lee S."/>
            <person name="Ahn S."/>
            <person name="Roh S."/>
        </authorList>
    </citation>
    <scope>NUCLEOTIDE SEQUENCE [LARGE SCALE GENOMIC DNA]</scope>
    <source>
        <strain evidence="3 4">CBA3630</strain>
    </source>
</reference>
<protein>
    <submittedName>
        <fullName evidence="3">YcxB family protein</fullName>
    </submittedName>
</protein>